<dbReference type="PANTHER" id="PTHR34387">
    <property type="entry name" value="SLR1258 PROTEIN"/>
    <property type="match status" value="1"/>
</dbReference>
<proteinExistence type="predicted"/>
<protein>
    <submittedName>
        <fullName evidence="2">SIMPL domain-containing protein</fullName>
    </submittedName>
</protein>
<dbReference type="InterPro" id="IPR007497">
    <property type="entry name" value="SIMPL/DUF541"/>
</dbReference>
<feature type="chain" id="PRO_5045092545" evidence="1">
    <location>
        <begin position="22"/>
        <end position="220"/>
    </location>
</feature>
<dbReference type="EMBL" id="JAPFQI010000001">
    <property type="protein sequence ID" value="MCW8084558.1"/>
    <property type="molecule type" value="Genomic_DNA"/>
</dbReference>
<organism evidence="2 3">
    <name type="scientific">Sabulicella glaciei</name>
    <dbReference type="NCBI Taxonomy" id="2984948"/>
    <lineage>
        <taxon>Bacteria</taxon>
        <taxon>Pseudomonadati</taxon>
        <taxon>Pseudomonadota</taxon>
        <taxon>Alphaproteobacteria</taxon>
        <taxon>Acetobacterales</taxon>
        <taxon>Acetobacteraceae</taxon>
        <taxon>Sabulicella</taxon>
    </lineage>
</organism>
<evidence type="ECO:0000256" key="1">
    <source>
        <dbReference type="SAM" id="SignalP"/>
    </source>
</evidence>
<dbReference type="PANTHER" id="PTHR34387:SF1">
    <property type="entry name" value="PERIPLASMIC IMMUNOGENIC PROTEIN"/>
    <property type="match status" value="1"/>
</dbReference>
<reference evidence="2 3" key="1">
    <citation type="submission" date="2022-10" db="EMBL/GenBank/DDBJ databases">
        <title>Roseococcus glaciei nov., sp. nov., isolated from glacier.</title>
        <authorList>
            <person name="Liu Q."/>
            <person name="Xin Y.-H."/>
        </authorList>
    </citation>
    <scope>NUCLEOTIDE SEQUENCE [LARGE SCALE GENOMIC DNA]</scope>
    <source>
        <strain evidence="2 3">MDT2-1-1</strain>
    </source>
</reference>
<evidence type="ECO:0000313" key="2">
    <source>
        <dbReference type="EMBL" id="MCW8084558.1"/>
    </source>
</evidence>
<comment type="caution">
    <text evidence="2">The sequence shown here is derived from an EMBL/GenBank/DDBJ whole genome shotgun (WGS) entry which is preliminary data.</text>
</comment>
<dbReference type="Gene3D" id="3.30.110.170">
    <property type="entry name" value="Protein of unknown function (DUF541), domain 1"/>
    <property type="match status" value="1"/>
</dbReference>
<keyword evidence="3" id="KW-1185">Reference proteome</keyword>
<gene>
    <name evidence="2" type="ORF">OF850_02870</name>
</gene>
<evidence type="ECO:0000313" key="3">
    <source>
        <dbReference type="Proteomes" id="UP001526430"/>
    </source>
</evidence>
<dbReference type="RefSeq" id="WP_301588198.1">
    <property type="nucleotide sequence ID" value="NZ_JAPFQI010000001.1"/>
</dbReference>
<name>A0ABT3NQW8_9PROT</name>
<dbReference type="Gene3D" id="3.30.70.2970">
    <property type="entry name" value="Protein of unknown function (DUF541), domain 2"/>
    <property type="match status" value="1"/>
</dbReference>
<feature type="signal peptide" evidence="1">
    <location>
        <begin position="1"/>
        <end position="21"/>
    </location>
</feature>
<sequence length="220" mass="23539">MNPRRALLALPLLLAPLPAMAQETKLRLSESATLRRAPDEPVAMLRAEARATSAAAAQAAVNRSVAVAVEQAQRVQGLRVTTGRYATHRSEEQRLWLAVQSITLRGGEASTLADLVGTLQSQGLALDMLGAQLSDEAERELREQATREAIRLLRARAEIVAAELGLRVSHLAELSIDMAHDGPRPMMAASAMRAAPSPVSLPEEAPVTVRASAEAILLPR</sequence>
<keyword evidence="1" id="KW-0732">Signal</keyword>
<dbReference type="InterPro" id="IPR052022">
    <property type="entry name" value="26kDa_periplasmic_antigen"/>
</dbReference>
<dbReference type="Proteomes" id="UP001526430">
    <property type="component" value="Unassembled WGS sequence"/>
</dbReference>
<accession>A0ABT3NQW8</accession>
<dbReference type="Pfam" id="PF04402">
    <property type="entry name" value="SIMPL"/>
    <property type="match status" value="1"/>
</dbReference>